<keyword evidence="2 5" id="KW-0812">Transmembrane</keyword>
<dbReference type="PANTHER" id="PTHR46641">
    <property type="entry name" value="FMRFAMIDE RECEPTOR-RELATED"/>
    <property type="match status" value="1"/>
</dbReference>
<feature type="transmembrane region" description="Helical" evidence="5">
    <location>
        <begin position="68"/>
        <end position="93"/>
    </location>
</feature>
<dbReference type="PROSITE" id="PS50262">
    <property type="entry name" value="G_PROTEIN_RECEP_F1_2"/>
    <property type="match status" value="1"/>
</dbReference>
<sequence>MAVQGDLNTALLACFQNVASNSSDVLNLSDPRNGSVPHVHNAETCSFLVEQYTKQYDNSQYTRELVTYYLMGLGGMTMCGLGLVFNMISLIVLTHKSMRSSTYSYLSALSVCDSMVLVFTILLLVKDVDKPHPGEQRWPWDEGIYPYMFPYVHPAAFTFQVTSVWLTLAFTVDRYIMICHPFKAEPFCSISKARKVVLSLFISSLIFNLPKFFEYKTVAIHLPHLNTTKIGCDLTEFGRSHTFRELYHSWLYIMFVCGVPFVALAVLNAFLIHAVRLSRKRGREINAAEKKRNDTTVMLIGVVIIFFICQMPALVSRMIWAFEDNPDNFKALPLYTLNEIASFLIVLNSATNIVPYYFFGARFRKQFWRLFCYCFRNQERFNRLTRTFSLTMMDDEQRRVSIGSCRNNINVNDVGGGGAIEKKLAAVRDTVCLSMVGGNGKWTPNSGNSLVLTTVISSDAERSPAKVSELNGNFSDDEAAKHCLLKPGC</sequence>
<comment type="caution">
    <text evidence="7">The sequence shown here is derived from an EMBL/GenBank/DDBJ whole genome shotgun (WGS) entry which is preliminary data.</text>
</comment>
<evidence type="ECO:0000259" key="6">
    <source>
        <dbReference type="PROSITE" id="PS50262"/>
    </source>
</evidence>
<dbReference type="Gene3D" id="1.20.1070.10">
    <property type="entry name" value="Rhodopsin 7-helix transmembrane proteins"/>
    <property type="match status" value="1"/>
</dbReference>
<evidence type="ECO:0000256" key="2">
    <source>
        <dbReference type="ARBA" id="ARBA00022692"/>
    </source>
</evidence>
<feature type="transmembrane region" description="Helical" evidence="5">
    <location>
        <begin position="250"/>
        <end position="275"/>
    </location>
</feature>
<keyword evidence="8" id="KW-1185">Reference proteome</keyword>
<proteinExistence type="predicted"/>
<dbReference type="PRINTS" id="PR00237">
    <property type="entry name" value="GPCRRHODOPSN"/>
</dbReference>
<dbReference type="EMBL" id="JAODUP010000360">
    <property type="protein sequence ID" value="KAK2151535.1"/>
    <property type="molecule type" value="Genomic_DNA"/>
</dbReference>
<reference evidence="7" key="1">
    <citation type="journal article" date="2023" name="Mol. Biol. Evol.">
        <title>Third-Generation Sequencing Reveals the Adaptive Role of the Epigenome in Three Deep-Sea Polychaetes.</title>
        <authorList>
            <person name="Perez M."/>
            <person name="Aroh O."/>
            <person name="Sun Y."/>
            <person name="Lan Y."/>
            <person name="Juniper S.K."/>
            <person name="Young C.R."/>
            <person name="Angers B."/>
            <person name="Qian P.Y."/>
        </authorList>
    </citation>
    <scope>NUCLEOTIDE SEQUENCE</scope>
    <source>
        <strain evidence="7">P08H-3</strain>
    </source>
</reference>
<evidence type="ECO:0000256" key="4">
    <source>
        <dbReference type="ARBA" id="ARBA00023136"/>
    </source>
</evidence>
<dbReference type="Proteomes" id="UP001208570">
    <property type="component" value="Unassembled WGS sequence"/>
</dbReference>
<evidence type="ECO:0000313" key="7">
    <source>
        <dbReference type="EMBL" id="KAK2151535.1"/>
    </source>
</evidence>
<dbReference type="InterPro" id="IPR000276">
    <property type="entry name" value="GPCR_Rhodpsn"/>
</dbReference>
<dbReference type="InterPro" id="IPR017452">
    <property type="entry name" value="GPCR_Rhodpsn_7TM"/>
</dbReference>
<feature type="transmembrane region" description="Helical" evidence="5">
    <location>
        <begin position="196"/>
        <end position="213"/>
    </location>
</feature>
<gene>
    <name evidence="7" type="ORF">LSH36_360g02013</name>
</gene>
<keyword evidence="4 5" id="KW-0472">Membrane</keyword>
<dbReference type="GO" id="GO:0004930">
    <property type="term" value="F:G protein-coupled receptor activity"/>
    <property type="evidence" value="ECO:0007669"/>
    <property type="project" value="InterPro"/>
</dbReference>
<evidence type="ECO:0000256" key="1">
    <source>
        <dbReference type="ARBA" id="ARBA00004370"/>
    </source>
</evidence>
<protein>
    <recommendedName>
        <fullName evidence="6">G-protein coupled receptors family 1 profile domain-containing protein</fullName>
    </recommendedName>
</protein>
<keyword evidence="3 5" id="KW-1133">Transmembrane helix</keyword>
<feature type="transmembrane region" description="Helical" evidence="5">
    <location>
        <begin position="296"/>
        <end position="320"/>
    </location>
</feature>
<dbReference type="InterPro" id="IPR052954">
    <property type="entry name" value="GPCR-Ligand_Int"/>
</dbReference>
<dbReference type="GO" id="GO:0016020">
    <property type="term" value="C:membrane"/>
    <property type="evidence" value="ECO:0007669"/>
    <property type="project" value="UniProtKB-SubCell"/>
</dbReference>
<evidence type="ECO:0000256" key="3">
    <source>
        <dbReference type="ARBA" id="ARBA00022989"/>
    </source>
</evidence>
<comment type="subcellular location">
    <subcellularLocation>
        <location evidence="1">Membrane</location>
    </subcellularLocation>
</comment>
<feature type="transmembrane region" description="Helical" evidence="5">
    <location>
        <begin position="105"/>
        <end position="125"/>
    </location>
</feature>
<feature type="transmembrane region" description="Helical" evidence="5">
    <location>
        <begin position="155"/>
        <end position="176"/>
    </location>
</feature>
<organism evidence="7 8">
    <name type="scientific">Paralvinella palmiformis</name>
    <dbReference type="NCBI Taxonomy" id="53620"/>
    <lineage>
        <taxon>Eukaryota</taxon>
        <taxon>Metazoa</taxon>
        <taxon>Spiralia</taxon>
        <taxon>Lophotrochozoa</taxon>
        <taxon>Annelida</taxon>
        <taxon>Polychaeta</taxon>
        <taxon>Sedentaria</taxon>
        <taxon>Canalipalpata</taxon>
        <taxon>Terebellida</taxon>
        <taxon>Terebelliformia</taxon>
        <taxon>Alvinellidae</taxon>
        <taxon>Paralvinella</taxon>
    </lineage>
</organism>
<dbReference type="AlphaFoldDB" id="A0AAD9JFN4"/>
<dbReference type="PANTHER" id="PTHR46641:SF2">
    <property type="entry name" value="FMRFAMIDE RECEPTOR"/>
    <property type="match status" value="1"/>
</dbReference>
<evidence type="ECO:0000256" key="5">
    <source>
        <dbReference type="SAM" id="Phobius"/>
    </source>
</evidence>
<feature type="domain" description="G-protein coupled receptors family 1 profile" evidence="6">
    <location>
        <begin position="85"/>
        <end position="356"/>
    </location>
</feature>
<name>A0AAD9JFN4_9ANNE</name>
<evidence type="ECO:0000313" key="8">
    <source>
        <dbReference type="Proteomes" id="UP001208570"/>
    </source>
</evidence>
<dbReference type="Pfam" id="PF00001">
    <property type="entry name" value="7tm_1"/>
    <property type="match status" value="1"/>
</dbReference>
<dbReference type="SUPFAM" id="SSF81321">
    <property type="entry name" value="Family A G protein-coupled receptor-like"/>
    <property type="match status" value="1"/>
</dbReference>
<dbReference type="CDD" id="cd14978">
    <property type="entry name" value="7tmA_FMRFamide_R-like"/>
    <property type="match status" value="1"/>
</dbReference>
<feature type="transmembrane region" description="Helical" evidence="5">
    <location>
        <begin position="340"/>
        <end position="359"/>
    </location>
</feature>
<accession>A0AAD9JFN4</accession>
<dbReference type="SMART" id="SM01381">
    <property type="entry name" value="7TM_GPCR_Srsx"/>
    <property type="match status" value="1"/>
</dbReference>